<evidence type="ECO:0000256" key="1">
    <source>
        <dbReference type="SAM" id="MobiDB-lite"/>
    </source>
</evidence>
<organism evidence="3 4">
    <name type="scientific">Pichia kluyveri</name>
    <name type="common">Yeast</name>
    <dbReference type="NCBI Taxonomy" id="36015"/>
    <lineage>
        <taxon>Eukaryota</taxon>
        <taxon>Fungi</taxon>
        <taxon>Dikarya</taxon>
        <taxon>Ascomycota</taxon>
        <taxon>Saccharomycotina</taxon>
        <taxon>Pichiomycetes</taxon>
        <taxon>Pichiales</taxon>
        <taxon>Pichiaceae</taxon>
        <taxon>Pichia</taxon>
    </lineage>
</organism>
<evidence type="ECO:0000313" key="3">
    <source>
        <dbReference type="EMBL" id="GMM46385.1"/>
    </source>
</evidence>
<dbReference type="AlphaFoldDB" id="A0AAV5R551"/>
<dbReference type="Proteomes" id="UP001378960">
    <property type="component" value="Unassembled WGS sequence"/>
</dbReference>
<dbReference type="PROSITE" id="PS50090">
    <property type="entry name" value="MYB_LIKE"/>
    <property type="match status" value="1"/>
</dbReference>
<proteinExistence type="predicted"/>
<sequence length="396" mass="45846">MSKDSESKGNDDMESILQLDNVDNDEMKGNNAFADMGEIVAKEGGNGGDKVDNGDTGDNNNNNDDDEEEDIDSNVLLQSLNTDVEKYHKKVQLKKNFDNPNPKLNPIIQNENNIEERVDDNNASVKEKKRTFNVIKDTDEENGNGNDNVSNKKHSKGNKKSNNWTKIEDDAIVYYKEEMKYSWRKIEQLLEFRHTWQAIQMRYLRNHKSRNEEWSRYMEIKFVNAVRKDWENRWKRIANDLGNSNEFTIERCVTKNIELCKKIDFPYYSSIFENKEVLQGYNGNHNDIKDSEAHKKLMLVYMGLDAITYEDSENENENENGNENNNNNNNNNNDNENDEIINVNEFDNDNNNTSDDKSGKTLKSNNKNKDKESLESLTHDKIAAEIVAAVANRTNQ</sequence>
<reference evidence="3 4" key="1">
    <citation type="journal article" date="2023" name="Elife">
        <title>Identification of key yeast species and microbe-microbe interactions impacting larval growth of Drosophila in the wild.</title>
        <authorList>
            <person name="Mure A."/>
            <person name="Sugiura Y."/>
            <person name="Maeda R."/>
            <person name="Honda K."/>
            <person name="Sakurai N."/>
            <person name="Takahashi Y."/>
            <person name="Watada M."/>
            <person name="Katoh T."/>
            <person name="Gotoh A."/>
            <person name="Gotoh Y."/>
            <person name="Taniguchi I."/>
            <person name="Nakamura K."/>
            <person name="Hayashi T."/>
            <person name="Katayama T."/>
            <person name="Uemura T."/>
            <person name="Hattori Y."/>
        </authorList>
    </citation>
    <scope>NUCLEOTIDE SEQUENCE [LARGE SCALE GENOMIC DNA]</scope>
    <source>
        <strain evidence="3 4">PK-24</strain>
    </source>
</reference>
<gene>
    <name evidence="3" type="ORF">DAPK24_029600</name>
</gene>
<comment type="caution">
    <text evidence="3">The sequence shown here is derived from an EMBL/GenBank/DDBJ whole genome shotgun (WGS) entry which is preliminary data.</text>
</comment>
<feature type="compositionally biased region" description="Low complexity" evidence="1">
    <location>
        <begin position="321"/>
        <end position="352"/>
    </location>
</feature>
<name>A0AAV5R551_PICKL</name>
<dbReference type="Pfam" id="PF13921">
    <property type="entry name" value="Myb_DNA-bind_6"/>
    <property type="match status" value="1"/>
</dbReference>
<feature type="compositionally biased region" description="Basic and acidic residues" evidence="1">
    <location>
        <begin position="367"/>
        <end position="377"/>
    </location>
</feature>
<evidence type="ECO:0000259" key="2">
    <source>
        <dbReference type="PROSITE" id="PS50090"/>
    </source>
</evidence>
<evidence type="ECO:0000313" key="4">
    <source>
        <dbReference type="Proteomes" id="UP001378960"/>
    </source>
</evidence>
<dbReference type="EMBL" id="BTGB01000003">
    <property type="protein sequence ID" value="GMM46385.1"/>
    <property type="molecule type" value="Genomic_DNA"/>
</dbReference>
<protein>
    <recommendedName>
        <fullName evidence="2">Myb-like domain-containing protein</fullName>
    </recommendedName>
</protein>
<feature type="domain" description="Myb-like" evidence="2">
    <location>
        <begin position="156"/>
        <end position="218"/>
    </location>
</feature>
<keyword evidence="4" id="KW-1185">Reference proteome</keyword>
<feature type="compositionally biased region" description="Basic and acidic residues" evidence="1">
    <location>
        <begin position="1"/>
        <end position="11"/>
    </location>
</feature>
<dbReference type="InterPro" id="IPR001005">
    <property type="entry name" value="SANT/Myb"/>
</dbReference>
<feature type="region of interest" description="Disordered" evidence="1">
    <location>
        <begin position="1"/>
        <end position="71"/>
    </location>
</feature>
<accession>A0AAV5R551</accession>
<feature type="region of interest" description="Disordered" evidence="1">
    <location>
        <begin position="312"/>
        <end position="377"/>
    </location>
</feature>
<feature type="region of interest" description="Disordered" evidence="1">
    <location>
        <begin position="118"/>
        <end position="162"/>
    </location>
</feature>